<keyword evidence="2" id="KW-1185">Reference proteome</keyword>
<evidence type="ECO:0000313" key="2">
    <source>
        <dbReference type="Proteomes" id="UP001186974"/>
    </source>
</evidence>
<dbReference type="Proteomes" id="UP001186974">
    <property type="component" value="Unassembled WGS sequence"/>
</dbReference>
<feature type="non-terminal residue" evidence="1">
    <location>
        <position position="1"/>
    </location>
</feature>
<proteinExistence type="predicted"/>
<gene>
    <name evidence="1" type="ORF">LTS18_007079</name>
</gene>
<sequence length="406" mass="42310">GGGLFGGLGQSQQSKPAVPSIFAPTNNTTNPGTSSLFGSTQNNQQQQQQQHSTNTSSLFGGTNQPQPTSTLFGASTTSQNRPLLTLGQSTSNTSTSTANAPTVPGVKIDLSNLRGTTRFSDLTPELASVVEAIDTHIQSVCADGQRITQALPNHGVPIDALVPDLKFISQKSDLVEVGHENDAQALAALKSLVDTGIEEARGVFGGVEMLRLPLTLQSQPGFGGGGGGQHQSHQQHQQQLIGRGFGLSAEEERRYDLVAYFSQRADELAERLERYKALLAEMEGHMRTVESTAVSETEALVLRRAGMGGSSGVIGAGGQREGSDDGRQGLRELAAAMKGFEDAVVRVATLIGECREKVVEAVVGSGGGGAYMGGGEGSGAGHKGVARGMNGGRLGLGRSGYGRRLW</sequence>
<name>A0ACC3DQ00_9PEZI</name>
<protein>
    <submittedName>
        <fullName evidence="1">Uncharacterized protein</fullName>
    </submittedName>
</protein>
<comment type="caution">
    <text evidence="1">The sequence shown here is derived from an EMBL/GenBank/DDBJ whole genome shotgun (WGS) entry which is preliminary data.</text>
</comment>
<evidence type="ECO:0000313" key="1">
    <source>
        <dbReference type="EMBL" id="KAK3078608.1"/>
    </source>
</evidence>
<reference evidence="1" key="1">
    <citation type="submission" date="2024-09" db="EMBL/GenBank/DDBJ databases">
        <title>Black Yeasts Isolated from many extreme environments.</title>
        <authorList>
            <person name="Coleine C."/>
            <person name="Stajich J.E."/>
            <person name="Selbmann L."/>
        </authorList>
    </citation>
    <scope>NUCLEOTIDE SEQUENCE</scope>
    <source>
        <strain evidence="1">CCFEE 5737</strain>
    </source>
</reference>
<dbReference type="EMBL" id="JAWDJW010001752">
    <property type="protein sequence ID" value="KAK3078608.1"/>
    <property type="molecule type" value="Genomic_DNA"/>
</dbReference>
<organism evidence="1 2">
    <name type="scientific">Coniosporium uncinatum</name>
    <dbReference type="NCBI Taxonomy" id="93489"/>
    <lineage>
        <taxon>Eukaryota</taxon>
        <taxon>Fungi</taxon>
        <taxon>Dikarya</taxon>
        <taxon>Ascomycota</taxon>
        <taxon>Pezizomycotina</taxon>
        <taxon>Dothideomycetes</taxon>
        <taxon>Dothideomycetes incertae sedis</taxon>
        <taxon>Coniosporium</taxon>
    </lineage>
</organism>
<accession>A0ACC3DQ00</accession>